<keyword evidence="3 7" id="KW-0812">Transmembrane</keyword>
<keyword evidence="4 7" id="KW-1133">Transmembrane helix</keyword>
<keyword evidence="5 7" id="KW-0472">Membrane</keyword>
<dbReference type="PROSITE" id="PS00409">
    <property type="entry name" value="PROKAR_NTER_METHYL"/>
    <property type="match status" value="1"/>
</dbReference>
<feature type="region of interest" description="Disordered" evidence="6">
    <location>
        <begin position="129"/>
        <end position="160"/>
    </location>
</feature>
<feature type="domain" description="Type II secretion system protein GspG C-terminal" evidence="8">
    <location>
        <begin position="46"/>
        <end position="139"/>
    </location>
</feature>
<dbReference type="PANTHER" id="PTHR30093">
    <property type="entry name" value="GENERAL SECRETION PATHWAY PROTEIN G"/>
    <property type="match status" value="1"/>
</dbReference>
<reference evidence="9 10" key="1">
    <citation type="submission" date="2017-07" db="EMBL/GenBank/DDBJ databases">
        <title>Leptospira spp. isolated from tropical soils.</title>
        <authorList>
            <person name="Thibeaux R."/>
            <person name="Iraola G."/>
            <person name="Ferres I."/>
            <person name="Bierque E."/>
            <person name="Girault D."/>
            <person name="Soupe-Gilbert M.-E."/>
            <person name="Picardeau M."/>
            <person name="Goarant C."/>
        </authorList>
    </citation>
    <scope>NUCLEOTIDE SEQUENCE [LARGE SCALE GENOMIC DNA]</scope>
    <source>
        <strain evidence="9 10">ES4-C-A1</strain>
    </source>
</reference>
<comment type="subcellular location">
    <subcellularLocation>
        <location evidence="1">Membrane</location>
        <topology evidence="1">Single-pass membrane protein</topology>
    </subcellularLocation>
</comment>
<gene>
    <name evidence="9" type="ORF">CH365_00255</name>
</gene>
<dbReference type="Gene3D" id="3.30.700.10">
    <property type="entry name" value="Glycoprotein, Type 4 Pilin"/>
    <property type="match status" value="1"/>
</dbReference>
<evidence type="ECO:0000256" key="3">
    <source>
        <dbReference type="ARBA" id="ARBA00022692"/>
    </source>
</evidence>
<dbReference type="EMBL" id="NPEA01000001">
    <property type="protein sequence ID" value="PJZ78702.1"/>
    <property type="molecule type" value="Genomic_DNA"/>
</dbReference>
<dbReference type="PANTHER" id="PTHR30093:SF44">
    <property type="entry name" value="TYPE II SECRETION SYSTEM CORE PROTEIN G"/>
    <property type="match status" value="1"/>
</dbReference>
<evidence type="ECO:0000256" key="2">
    <source>
        <dbReference type="ARBA" id="ARBA00022481"/>
    </source>
</evidence>
<proteinExistence type="predicted"/>
<evidence type="ECO:0000256" key="7">
    <source>
        <dbReference type="SAM" id="Phobius"/>
    </source>
</evidence>
<dbReference type="AlphaFoldDB" id="A0A2N0A2Z0"/>
<dbReference type="InterPro" id="IPR013545">
    <property type="entry name" value="T2SS_protein-GspG_C"/>
</dbReference>
<sequence>MKTGNKRRKGFTLIELAIVVAILGALMTIILVSVDFGGVSIETAKMKIKKDKQELRLHLERYASKFGSYPSEEQGLDALVERPTNGEIPETWIPMVSSKDSINDPWKNPYKLRYDGAGEIQIITYGQDKAEGGEGLNSDFDITKEEQYPPQFTSASGAKK</sequence>
<name>A0A2N0A2Z0_9LEPT</name>
<feature type="transmembrane region" description="Helical" evidence="7">
    <location>
        <begin position="12"/>
        <end position="34"/>
    </location>
</feature>
<evidence type="ECO:0000256" key="1">
    <source>
        <dbReference type="ARBA" id="ARBA00004167"/>
    </source>
</evidence>
<keyword evidence="2" id="KW-0488">Methylation</keyword>
<dbReference type="InterPro" id="IPR012902">
    <property type="entry name" value="N_methyl_site"/>
</dbReference>
<dbReference type="InterPro" id="IPR045584">
    <property type="entry name" value="Pilin-like"/>
</dbReference>
<accession>A0A2N0A2Z0</accession>
<evidence type="ECO:0000256" key="6">
    <source>
        <dbReference type="SAM" id="MobiDB-lite"/>
    </source>
</evidence>
<evidence type="ECO:0000313" key="10">
    <source>
        <dbReference type="Proteomes" id="UP000231843"/>
    </source>
</evidence>
<dbReference type="NCBIfam" id="TIGR02532">
    <property type="entry name" value="IV_pilin_GFxxxE"/>
    <property type="match status" value="1"/>
</dbReference>
<evidence type="ECO:0000259" key="8">
    <source>
        <dbReference type="Pfam" id="PF08334"/>
    </source>
</evidence>
<protein>
    <submittedName>
        <fullName evidence="9">Type II secretion system protein GspG</fullName>
    </submittedName>
</protein>
<dbReference type="GO" id="GO:0016020">
    <property type="term" value="C:membrane"/>
    <property type="evidence" value="ECO:0007669"/>
    <property type="project" value="UniProtKB-SubCell"/>
</dbReference>
<comment type="caution">
    <text evidence="9">The sequence shown here is derived from an EMBL/GenBank/DDBJ whole genome shotgun (WGS) entry which is preliminary data.</text>
</comment>
<dbReference type="Pfam" id="PF08334">
    <property type="entry name" value="T2SSG"/>
    <property type="match status" value="1"/>
</dbReference>
<organism evidence="9 10">
    <name type="scientific">Leptospira neocaledonica</name>
    <dbReference type="NCBI Taxonomy" id="2023192"/>
    <lineage>
        <taxon>Bacteria</taxon>
        <taxon>Pseudomonadati</taxon>
        <taxon>Spirochaetota</taxon>
        <taxon>Spirochaetia</taxon>
        <taxon>Leptospirales</taxon>
        <taxon>Leptospiraceae</taxon>
        <taxon>Leptospira</taxon>
    </lineage>
</organism>
<dbReference type="RefSeq" id="WP_100766612.1">
    <property type="nucleotide sequence ID" value="NZ_NPEA01000001.1"/>
</dbReference>
<dbReference type="OrthoDB" id="9795612at2"/>
<keyword evidence="10" id="KW-1185">Reference proteome</keyword>
<feature type="compositionally biased region" description="Polar residues" evidence="6">
    <location>
        <begin position="150"/>
        <end position="160"/>
    </location>
</feature>
<evidence type="ECO:0000256" key="4">
    <source>
        <dbReference type="ARBA" id="ARBA00022989"/>
    </source>
</evidence>
<evidence type="ECO:0000313" key="9">
    <source>
        <dbReference type="EMBL" id="PJZ78702.1"/>
    </source>
</evidence>
<dbReference type="Proteomes" id="UP000231843">
    <property type="component" value="Unassembled WGS sequence"/>
</dbReference>
<dbReference type="SUPFAM" id="SSF54523">
    <property type="entry name" value="Pili subunits"/>
    <property type="match status" value="1"/>
</dbReference>
<dbReference type="Pfam" id="PF07963">
    <property type="entry name" value="N_methyl"/>
    <property type="match status" value="1"/>
</dbReference>
<evidence type="ECO:0000256" key="5">
    <source>
        <dbReference type="ARBA" id="ARBA00023136"/>
    </source>
</evidence>